<reference evidence="2 3" key="1">
    <citation type="journal article" date="2015" name="Genome Announc.">
        <title>Draft Genome Sequence of Filamentous Marine Cyanobacterium Lyngbya confervoides Strain BDU141951.</title>
        <authorList>
            <person name="Chandrababunaidu M.M."/>
            <person name="Sen D."/>
            <person name="Tripathy S."/>
        </authorList>
    </citation>
    <scope>NUCLEOTIDE SEQUENCE [LARGE SCALE GENOMIC DNA]</scope>
    <source>
        <strain evidence="2 3">BDU141951</strain>
    </source>
</reference>
<feature type="chain" id="PRO_5044860787" evidence="1">
    <location>
        <begin position="26"/>
        <end position="326"/>
    </location>
</feature>
<organism evidence="2 3">
    <name type="scientific">Lyngbya confervoides BDU141951</name>
    <dbReference type="NCBI Taxonomy" id="1574623"/>
    <lineage>
        <taxon>Bacteria</taxon>
        <taxon>Bacillati</taxon>
        <taxon>Cyanobacteriota</taxon>
        <taxon>Cyanophyceae</taxon>
        <taxon>Oscillatoriophycideae</taxon>
        <taxon>Oscillatoriales</taxon>
        <taxon>Microcoleaceae</taxon>
        <taxon>Lyngbya</taxon>
    </lineage>
</organism>
<gene>
    <name evidence="2" type="ORF">QQ91_0002350</name>
</gene>
<dbReference type="RefSeq" id="WP_166279545.1">
    <property type="nucleotide sequence ID" value="NZ_JTHE03000015.1"/>
</dbReference>
<protein>
    <submittedName>
        <fullName evidence="2">Uncharacterized protein</fullName>
    </submittedName>
</protein>
<dbReference type="AlphaFoldDB" id="A0ABD4T056"/>
<feature type="signal peptide" evidence="1">
    <location>
        <begin position="1"/>
        <end position="25"/>
    </location>
</feature>
<name>A0ABD4T056_9CYAN</name>
<keyword evidence="3" id="KW-1185">Reference proteome</keyword>
<evidence type="ECO:0000313" key="3">
    <source>
        <dbReference type="Proteomes" id="UP000031561"/>
    </source>
</evidence>
<comment type="caution">
    <text evidence="2">The sequence shown here is derived from an EMBL/GenBank/DDBJ whole genome shotgun (WGS) entry which is preliminary data.</text>
</comment>
<proteinExistence type="predicted"/>
<accession>A0ABD4T056</accession>
<dbReference type="Proteomes" id="UP000031561">
    <property type="component" value="Unassembled WGS sequence"/>
</dbReference>
<evidence type="ECO:0000256" key="1">
    <source>
        <dbReference type="SAM" id="SignalP"/>
    </source>
</evidence>
<evidence type="ECO:0000313" key="2">
    <source>
        <dbReference type="EMBL" id="MCM1981672.1"/>
    </source>
</evidence>
<dbReference type="EMBL" id="JTHE03000015">
    <property type="protein sequence ID" value="MCM1981672.1"/>
    <property type="molecule type" value="Genomic_DNA"/>
</dbReference>
<sequence>MNKKIIAISAFTLTALFSSILPADAFNRSFSPVLNAAEGSAQQSENPACPLQAKLDYNRAIAQVDPGPQRPLRPIQIQPVEVQPIQPSLQQIRLPKGDLKFNGGSVQIAPASRAGLALSDLPGVRQISLQRWSELQTVPETGLYLVETPFVPRTLKDQLAEMKYTLKPDGTLLDELGQRVTLFVKSEVFEVQQPAARFFPTLQASLPLVGVPMLQAANPYPFSQFSWSMYWRYRGGFCRDYRAWTKAEAWGPIQGGYRPHTRINYIETRAEIGSRRDRDSCSNCDTESSYVRWDIGCFWPAHGGATGFHYANWQDGSFSATRTWSW</sequence>
<keyword evidence="1" id="KW-0732">Signal</keyword>